<gene>
    <name evidence="1" type="ORF">Poly21_13370</name>
</gene>
<dbReference type="RefSeq" id="WP_302117814.1">
    <property type="nucleotide sequence ID" value="NZ_SJPU01000001.1"/>
</dbReference>
<evidence type="ECO:0000313" key="1">
    <source>
        <dbReference type="EMBL" id="TWU19166.1"/>
    </source>
</evidence>
<keyword evidence="2" id="KW-1185">Reference proteome</keyword>
<dbReference type="AlphaFoldDB" id="A0A5C6C6S1"/>
<accession>A0A5C6C6S1</accession>
<organism evidence="1 2">
    <name type="scientific">Allorhodopirellula heiligendammensis</name>
    <dbReference type="NCBI Taxonomy" id="2714739"/>
    <lineage>
        <taxon>Bacteria</taxon>
        <taxon>Pseudomonadati</taxon>
        <taxon>Planctomycetota</taxon>
        <taxon>Planctomycetia</taxon>
        <taxon>Pirellulales</taxon>
        <taxon>Pirellulaceae</taxon>
        <taxon>Allorhodopirellula</taxon>
    </lineage>
</organism>
<name>A0A5C6C6S1_9BACT</name>
<dbReference type="Proteomes" id="UP000319908">
    <property type="component" value="Unassembled WGS sequence"/>
</dbReference>
<sequence>MHNIANSQQTTTPAMFRMAVVLMCQFPFAVQAVRADGPMTRAQAMQTNEVVHWRPVRAEECASLPPQGSYEEFEEPYEPLPNLGSFSPGACDQYGACDGFDSCPPRHLPGNFWIRAEYLHWSLDAIDLPALVTTSPAGTLPQNTGVLGQPGTAVLFGGTSYGDSFRSGARVTVGWQDDACGNGWQASAMGVFNDDTSFFSSAGLLARPVFDTGTASEASMIVAHPDYLTGSVSATVGNQLQMYDINRRLSMSSSQCQTVDFLVGYRYGQLDETLGVSQSSVYTEPQGQIISGTTVNLYDHFSAENRFNGAQFGFQFQQHSASTTLSLIAKVGLGVNQAKATIDGATVTTVPGGGSATFDGGLLAQSTNIGVYEESKFAVLPEVGVNLHTRMDEHLEVFVGYSLLYWSDAVRVSSQVNRKVSQFPPEPITGTADPAYQFQTDSFFAHGLNVGGTITF</sequence>
<dbReference type="Pfam" id="PF07585">
    <property type="entry name" value="BBP7"/>
    <property type="match status" value="1"/>
</dbReference>
<comment type="caution">
    <text evidence="1">The sequence shown here is derived from an EMBL/GenBank/DDBJ whole genome shotgun (WGS) entry which is preliminary data.</text>
</comment>
<evidence type="ECO:0000313" key="2">
    <source>
        <dbReference type="Proteomes" id="UP000319908"/>
    </source>
</evidence>
<dbReference type="EMBL" id="SJPU01000001">
    <property type="protein sequence ID" value="TWU19166.1"/>
    <property type="molecule type" value="Genomic_DNA"/>
</dbReference>
<protein>
    <submittedName>
        <fullName evidence="1">Uncharacterized protein</fullName>
    </submittedName>
</protein>
<proteinExistence type="predicted"/>
<reference evidence="1 2" key="1">
    <citation type="journal article" date="2020" name="Antonie Van Leeuwenhoek">
        <title>Rhodopirellula heiligendammensis sp. nov., Rhodopirellula pilleata sp. nov., and Rhodopirellula solitaria sp. nov. isolated from natural or artificial marine surfaces in Northern Germany and California, USA, and emended description of the genus Rhodopirellula.</title>
        <authorList>
            <person name="Kallscheuer N."/>
            <person name="Wiegand S."/>
            <person name="Jogler M."/>
            <person name="Boedeker C."/>
            <person name="Peeters S.H."/>
            <person name="Rast P."/>
            <person name="Heuer A."/>
            <person name="Jetten M.S.M."/>
            <person name="Rohde M."/>
            <person name="Jogler C."/>
        </authorList>
    </citation>
    <scope>NUCLEOTIDE SEQUENCE [LARGE SCALE GENOMIC DNA]</scope>
    <source>
        <strain evidence="1 2">Poly21</strain>
    </source>
</reference>
<dbReference type="InterPro" id="IPR011446">
    <property type="entry name" value="BBP7"/>
</dbReference>